<dbReference type="Proteomes" id="UP000219813">
    <property type="component" value="Chromosome 13"/>
</dbReference>
<dbReference type="KEGG" id="pmal:PMUG01_13055400"/>
<name>A0A1A8WAT7_PLAMA</name>
<gene>
    <name evidence="2" type="primary">PmUG01_13055400</name>
    <name evidence="1" type="ORF">PMALA_028060</name>
    <name evidence="2" type="ORF">PMUG01_13055400</name>
</gene>
<dbReference type="OMA" id="HSCFLNS"/>
<evidence type="ECO:0000313" key="2">
    <source>
        <dbReference type="EMBL" id="SCP02907.1"/>
    </source>
</evidence>
<dbReference type="Proteomes" id="UP000078597">
    <property type="component" value="Unassembled WGS sequence"/>
</dbReference>
<dbReference type="EMBL" id="FLQW01001511">
    <property type="protein sequence ID" value="SBS89968.1"/>
    <property type="molecule type" value="Genomic_DNA"/>
</dbReference>
<reference evidence="1" key="1">
    <citation type="submission" date="2016-05" db="EMBL/GenBank/DDBJ databases">
        <authorList>
            <person name="Lavstsen T."/>
            <person name="Jespersen J.S."/>
        </authorList>
    </citation>
    <scope>NUCLEOTIDE SEQUENCE [LARGE SCALE GENOMIC DNA]</scope>
</reference>
<dbReference type="OrthoDB" id="392617at2759"/>
<sequence>MKRNCLYVLKLLKNKKCNAECIANDSNYSKRYCSGNITENRGKIINHISYSLPMENNNEKYNFELLMKTIKNRADEYNLIKIKEVQNKILIHLKKFTINEVVSTLILSFKYNLLNTKILFEITEQLFQNSCFLNSKHLYILVSIMKKIHLEKCGCLLNQTNDKNRIYKTENILQHVNETIGWKKKYYKEVYENIFSDSTPDPKLKENGNTQFNDDDISNTSSYVAINALLCNHANLTSEKQQNDIEGNGITSYDRSEKGDEISVEKLIFNQDDISTYMKKTYFKIKNILTHNYINISLNMKNNMYTNLLLLNYLHEENIINGNDFLKIIYSINMEFDEYSFISNSSNYYYNGYNNCTLDNSWFHADNITNSYIQEQGDNESTYDLYIQVHFNLLKNLLKRSYIINDIFILEKMENGITIENESYKNKKLYLDTFTCFFNNLIRVQKNINYIKLFYLNIMSYEIFKLFTDNEVYKNVKIHYVFLKRVKCETILREKIKPNINYYFLSIIYYLKREHILNYKMDLFQDHLLDLTKIHNKYILFLNSLSKYNLCDICVDNHRSNTSNNVNLKYNEQTVSSEHNINMKSKDINNKREREKLQSNELKNTCFCYYMVEFTFNIVCYLNSIDICEQIFILKYLVLLNFKNEYLIDIINQHVYNFFILKSYYTDPKYFYYILEYLFISLIYSPPTFFNIICLIDHGKFQNLLDNSLGGKKKITHKVKKIYDTVNTIMNTNEKNAHKNNFNKSSIIISYNDKQVRSFQNLLYDFIFL</sequence>
<dbReference type="AlphaFoldDB" id="A0A1A8WAT7"/>
<reference evidence="2 4" key="3">
    <citation type="submission" date="2016-06" db="EMBL/GenBank/DDBJ databases">
        <authorList>
            <consortium name="Pathogen Informatics"/>
        </authorList>
    </citation>
    <scope>NUCLEOTIDE SEQUENCE [LARGE SCALE GENOMIC DNA]</scope>
</reference>
<protein>
    <submittedName>
        <fullName evidence="1">Uncharacterized protein</fullName>
    </submittedName>
</protein>
<organism evidence="1 3">
    <name type="scientific">Plasmodium malariae</name>
    <dbReference type="NCBI Taxonomy" id="5858"/>
    <lineage>
        <taxon>Eukaryota</taxon>
        <taxon>Sar</taxon>
        <taxon>Alveolata</taxon>
        <taxon>Apicomplexa</taxon>
        <taxon>Aconoidasida</taxon>
        <taxon>Haemosporida</taxon>
        <taxon>Plasmodiidae</taxon>
        <taxon>Plasmodium</taxon>
        <taxon>Plasmodium (Plasmodium)</taxon>
    </lineage>
</organism>
<proteinExistence type="predicted"/>
<evidence type="ECO:0000313" key="3">
    <source>
        <dbReference type="Proteomes" id="UP000078597"/>
    </source>
</evidence>
<accession>A0A1A8WAT7</accession>
<dbReference type="GeneID" id="39871271"/>
<evidence type="ECO:0000313" key="4">
    <source>
        <dbReference type="Proteomes" id="UP000219813"/>
    </source>
</evidence>
<evidence type="ECO:0000313" key="1">
    <source>
        <dbReference type="EMBL" id="SBS89968.1"/>
    </source>
</evidence>
<dbReference type="EMBL" id="LT594634">
    <property type="protein sequence ID" value="SCP02907.1"/>
    <property type="molecule type" value="Genomic_DNA"/>
</dbReference>
<keyword evidence="4" id="KW-1185">Reference proteome</keyword>
<reference evidence="3" key="2">
    <citation type="submission" date="2016-05" db="EMBL/GenBank/DDBJ databases">
        <authorList>
            <person name="Naeem Raeece"/>
        </authorList>
    </citation>
    <scope>NUCLEOTIDE SEQUENCE [LARGE SCALE GENOMIC DNA]</scope>
</reference>
<dbReference type="RefSeq" id="XP_028863937.1">
    <property type="nucleotide sequence ID" value="XM_029007560.1"/>
</dbReference>
<dbReference type="VEuPathDB" id="PlasmoDB:PmUG01_13055400"/>